<evidence type="ECO:0000313" key="2">
    <source>
        <dbReference type="EMBL" id="MCM2676697.1"/>
    </source>
</evidence>
<feature type="signal peptide" evidence="1">
    <location>
        <begin position="1"/>
        <end position="19"/>
    </location>
</feature>
<comment type="caution">
    <text evidence="2">The sequence shown here is derived from an EMBL/GenBank/DDBJ whole genome shotgun (WGS) entry which is preliminary data.</text>
</comment>
<protein>
    <submittedName>
        <fullName evidence="2">YusW family protein</fullName>
    </submittedName>
</protein>
<feature type="chain" id="PRO_5045329407" evidence="1">
    <location>
        <begin position="20"/>
        <end position="139"/>
    </location>
</feature>
<dbReference type="PROSITE" id="PS51257">
    <property type="entry name" value="PROKAR_LIPOPROTEIN"/>
    <property type="match status" value="1"/>
</dbReference>
<evidence type="ECO:0000256" key="1">
    <source>
        <dbReference type="SAM" id="SignalP"/>
    </source>
</evidence>
<evidence type="ECO:0000313" key="3">
    <source>
        <dbReference type="Proteomes" id="UP001203665"/>
    </source>
</evidence>
<proteinExistence type="predicted"/>
<gene>
    <name evidence="2" type="ORF">NDM98_15295</name>
</gene>
<accession>A0ABT0XLB1</accession>
<dbReference type="EMBL" id="JAMQJY010000002">
    <property type="protein sequence ID" value="MCM2676697.1"/>
    <property type="molecule type" value="Genomic_DNA"/>
</dbReference>
<organism evidence="2 3">
    <name type="scientific">Alkalicoccobacillus plakortidis</name>
    <dbReference type="NCBI Taxonomy" id="444060"/>
    <lineage>
        <taxon>Bacteria</taxon>
        <taxon>Bacillati</taxon>
        <taxon>Bacillota</taxon>
        <taxon>Bacilli</taxon>
        <taxon>Bacillales</taxon>
        <taxon>Bacillaceae</taxon>
        <taxon>Alkalicoccobacillus</taxon>
    </lineage>
</organism>
<name>A0ABT0XLB1_9BACI</name>
<sequence>MRRIVYGLFMLLLVTSCQSQVNEKDATPAKVQSVGDYVDQIKELTLQVVYENGEEVRAQYVQGEPEQWMYHNDLLNSNSINEDQLSEKIELLTIDKATFTEEVIQQARYVFEFGGTYDILDLHITFADGTKKHYETNDH</sequence>
<dbReference type="Proteomes" id="UP001203665">
    <property type="component" value="Unassembled WGS sequence"/>
</dbReference>
<keyword evidence="3" id="KW-1185">Reference proteome</keyword>
<keyword evidence="1" id="KW-0732">Signal</keyword>
<dbReference type="RefSeq" id="WP_251609630.1">
    <property type="nucleotide sequence ID" value="NZ_JAMQJY010000002.1"/>
</dbReference>
<reference evidence="2" key="1">
    <citation type="submission" date="2022-06" db="EMBL/GenBank/DDBJ databases">
        <title>Alkalicoccobacillus porphyridii sp. nov., isolated from a marine red alga, Porphyridium purpureum and reclassification of Shouchella plakortidis and Shouchella gibsonii as Alkalicoccobacillus plakortidis comb. nov. and Alkalicoccobacillus gibsonii comb. nov.</title>
        <authorList>
            <person name="Kim K.H."/>
            <person name="Lee J.K."/>
            <person name="Han D.M."/>
            <person name="Baek J.H."/>
            <person name="Jeon C.O."/>
        </authorList>
    </citation>
    <scope>NUCLEOTIDE SEQUENCE</scope>
    <source>
        <strain evidence="2">DSM 19153</strain>
    </source>
</reference>